<evidence type="ECO:0000256" key="1">
    <source>
        <dbReference type="ARBA" id="ARBA00001974"/>
    </source>
</evidence>
<evidence type="ECO:0000313" key="6">
    <source>
        <dbReference type="EMBL" id="MEA5139819.1"/>
    </source>
</evidence>
<evidence type="ECO:0000256" key="2">
    <source>
        <dbReference type="ARBA" id="ARBA00022630"/>
    </source>
</evidence>
<dbReference type="Gene3D" id="3.50.50.60">
    <property type="entry name" value="FAD/NAD(P)-binding domain"/>
    <property type="match status" value="1"/>
</dbReference>
<dbReference type="Pfam" id="PF03486">
    <property type="entry name" value="HI0933_like"/>
    <property type="match status" value="1"/>
</dbReference>
<dbReference type="Proteomes" id="UP001302949">
    <property type="component" value="Unassembled WGS sequence"/>
</dbReference>
<dbReference type="SUPFAM" id="SSF160996">
    <property type="entry name" value="HI0933 insert domain-like"/>
    <property type="match status" value="1"/>
</dbReference>
<dbReference type="InterPro" id="IPR004792">
    <property type="entry name" value="BaiN-like"/>
</dbReference>
<organism evidence="6 7">
    <name type="scientific">Arcicella rigui</name>
    <dbReference type="NCBI Taxonomy" id="797020"/>
    <lineage>
        <taxon>Bacteria</taxon>
        <taxon>Pseudomonadati</taxon>
        <taxon>Bacteroidota</taxon>
        <taxon>Cytophagia</taxon>
        <taxon>Cytophagales</taxon>
        <taxon>Flectobacillaceae</taxon>
        <taxon>Arcicella</taxon>
    </lineage>
</organism>
<protein>
    <submittedName>
        <fullName evidence="6">NAD(P)/FAD-dependent oxidoreductase</fullName>
    </submittedName>
</protein>
<dbReference type="InterPro" id="IPR057661">
    <property type="entry name" value="RsdA/BaiN/AoA(So)_Rossmann"/>
</dbReference>
<comment type="caution">
    <text evidence="6">The sequence shown here is derived from an EMBL/GenBank/DDBJ whole genome shotgun (WGS) entry which is preliminary data.</text>
</comment>
<sequence>MSRKQIIVVGAGAAGYFGAITAAENNPTAKITLLEKNRTVLNKVRISGGGRCNVTHACFDNKQLSKFYPRGSAFLRNLFNQFNATSTVKWFENQGVVLKTEADGRMFPETDSSETIATCLEQKAKKLGVQVITSAGVKRILLEKKTVKAVELLSGEVLPTDTLLITTGGNPQKSGYEWLADLGHYIIEPVPSLFTFNVPNSLFSELSGVSVQKAIARIAGKKIQQEGALLVTHWGFSGPAILKLSAWGARELAEANYEFTALINWIPDVSEKEAREAFAMMKKASPKKIIQSNALFTLPTRLWKKFCELSEIDENLRWIDISNKSMNKLIENLLNCSQKVQGKTTFKEEFVTCGGIDLAEINPQTMESKIVKNLFFAGEVLDIDAVTGGFNFQAAWTTGFVAGKNM</sequence>
<dbReference type="PANTHER" id="PTHR42887">
    <property type="entry name" value="OS12G0638800 PROTEIN"/>
    <property type="match status" value="1"/>
</dbReference>
<evidence type="ECO:0000259" key="4">
    <source>
        <dbReference type="Pfam" id="PF03486"/>
    </source>
</evidence>
<dbReference type="InterPro" id="IPR023166">
    <property type="entry name" value="BaiN-like_dom_sf"/>
</dbReference>
<dbReference type="EMBL" id="JAYFUM010000012">
    <property type="protein sequence ID" value="MEA5139819.1"/>
    <property type="molecule type" value="Genomic_DNA"/>
</dbReference>
<dbReference type="PRINTS" id="PR00368">
    <property type="entry name" value="FADPNR"/>
</dbReference>
<accession>A0ABU5QAE1</accession>
<reference evidence="6 7" key="1">
    <citation type="submission" date="2023-12" db="EMBL/GenBank/DDBJ databases">
        <title>Novel species of the genus Arcicella isolated from rivers.</title>
        <authorList>
            <person name="Lu H."/>
        </authorList>
    </citation>
    <scope>NUCLEOTIDE SEQUENCE [LARGE SCALE GENOMIC DNA]</scope>
    <source>
        <strain evidence="6 7">KCTC 23307</strain>
    </source>
</reference>
<dbReference type="PANTHER" id="PTHR42887:SF2">
    <property type="entry name" value="OS12G0638800 PROTEIN"/>
    <property type="match status" value="1"/>
</dbReference>
<gene>
    <name evidence="6" type="ORF">VB248_11770</name>
</gene>
<dbReference type="RefSeq" id="WP_323296978.1">
    <property type="nucleotide sequence ID" value="NZ_JAYFUM010000012.1"/>
</dbReference>
<dbReference type="NCBIfam" id="TIGR00275">
    <property type="entry name" value="aminoacetone oxidase family FAD-binding enzyme"/>
    <property type="match status" value="1"/>
</dbReference>
<feature type="domain" description="RsdA/BaiN/AoA(So)-like insert" evidence="5">
    <location>
        <begin position="190"/>
        <end position="351"/>
    </location>
</feature>
<dbReference type="SUPFAM" id="SSF51905">
    <property type="entry name" value="FAD/NAD(P)-binding domain"/>
    <property type="match status" value="1"/>
</dbReference>
<keyword evidence="2" id="KW-0285">Flavoprotein</keyword>
<dbReference type="Gene3D" id="2.40.30.10">
    <property type="entry name" value="Translation factors"/>
    <property type="match status" value="1"/>
</dbReference>
<name>A0ABU5QAE1_9BACT</name>
<dbReference type="InterPro" id="IPR036188">
    <property type="entry name" value="FAD/NAD-bd_sf"/>
</dbReference>
<dbReference type="Gene3D" id="1.10.8.260">
    <property type="entry name" value="HI0933 insert domain-like"/>
    <property type="match status" value="1"/>
</dbReference>
<comment type="cofactor">
    <cofactor evidence="1">
        <name>FAD</name>
        <dbReference type="ChEBI" id="CHEBI:57692"/>
    </cofactor>
</comment>
<evidence type="ECO:0000256" key="3">
    <source>
        <dbReference type="ARBA" id="ARBA00022827"/>
    </source>
</evidence>
<dbReference type="InterPro" id="IPR055178">
    <property type="entry name" value="RsdA/BaiN/AoA(So)-like_dom"/>
</dbReference>
<proteinExistence type="predicted"/>
<evidence type="ECO:0000259" key="5">
    <source>
        <dbReference type="Pfam" id="PF22780"/>
    </source>
</evidence>
<feature type="domain" description="RsdA/BaiN/AoA(So)-like Rossmann fold-like" evidence="4">
    <location>
        <begin position="5"/>
        <end position="404"/>
    </location>
</feature>
<dbReference type="Pfam" id="PF22780">
    <property type="entry name" value="HI0933_like_1st"/>
    <property type="match status" value="1"/>
</dbReference>
<keyword evidence="7" id="KW-1185">Reference proteome</keyword>
<evidence type="ECO:0000313" key="7">
    <source>
        <dbReference type="Proteomes" id="UP001302949"/>
    </source>
</evidence>
<dbReference type="PRINTS" id="PR00411">
    <property type="entry name" value="PNDRDTASEI"/>
</dbReference>
<keyword evidence="3" id="KW-0274">FAD</keyword>